<protein>
    <submittedName>
        <fullName evidence="2">Uncharacterized protein</fullName>
    </submittedName>
</protein>
<evidence type="ECO:0000256" key="1">
    <source>
        <dbReference type="SAM" id="MobiDB-lite"/>
    </source>
</evidence>
<comment type="caution">
    <text evidence="2">The sequence shown here is derived from an EMBL/GenBank/DDBJ whole genome shotgun (WGS) entry which is preliminary data.</text>
</comment>
<feature type="region of interest" description="Disordered" evidence="1">
    <location>
        <begin position="143"/>
        <end position="208"/>
    </location>
</feature>
<dbReference type="EMBL" id="JBAMIC010000007">
    <property type="protein sequence ID" value="KAK7106308.1"/>
    <property type="molecule type" value="Genomic_DNA"/>
</dbReference>
<feature type="compositionally biased region" description="Low complexity" evidence="1">
    <location>
        <begin position="256"/>
        <end position="267"/>
    </location>
</feature>
<gene>
    <name evidence="2" type="ORF">V1264_017576</name>
</gene>
<feature type="compositionally biased region" description="Polar residues" evidence="1">
    <location>
        <begin position="224"/>
        <end position="238"/>
    </location>
</feature>
<reference evidence="2 3" key="1">
    <citation type="submission" date="2024-02" db="EMBL/GenBank/DDBJ databases">
        <title>Chromosome-scale genome assembly of the rough periwinkle Littorina saxatilis.</title>
        <authorList>
            <person name="De Jode A."/>
            <person name="Faria R."/>
            <person name="Formenti G."/>
            <person name="Sims Y."/>
            <person name="Smith T.P."/>
            <person name="Tracey A."/>
            <person name="Wood J.M.D."/>
            <person name="Zagrodzka Z.B."/>
            <person name="Johannesson K."/>
            <person name="Butlin R.K."/>
            <person name="Leder E.H."/>
        </authorList>
    </citation>
    <scope>NUCLEOTIDE SEQUENCE [LARGE SCALE GENOMIC DNA]</scope>
    <source>
        <strain evidence="2">Snail1</strain>
        <tissue evidence="2">Muscle</tissue>
    </source>
</reference>
<feature type="compositionally biased region" description="Low complexity" evidence="1">
    <location>
        <begin position="185"/>
        <end position="205"/>
    </location>
</feature>
<evidence type="ECO:0000313" key="2">
    <source>
        <dbReference type="EMBL" id="KAK7106308.1"/>
    </source>
</evidence>
<feature type="compositionally biased region" description="Polar residues" evidence="1">
    <location>
        <begin position="157"/>
        <end position="170"/>
    </location>
</feature>
<feature type="region of interest" description="Disordered" evidence="1">
    <location>
        <begin position="219"/>
        <end position="238"/>
    </location>
</feature>
<feature type="region of interest" description="Disordered" evidence="1">
    <location>
        <begin position="249"/>
        <end position="329"/>
    </location>
</feature>
<accession>A0AAN9GER5</accession>
<name>A0AAN9GER5_9CAEN</name>
<evidence type="ECO:0000313" key="3">
    <source>
        <dbReference type="Proteomes" id="UP001374579"/>
    </source>
</evidence>
<feature type="region of interest" description="Disordered" evidence="1">
    <location>
        <begin position="87"/>
        <end position="114"/>
    </location>
</feature>
<feature type="compositionally biased region" description="Polar residues" evidence="1">
    <location>
        <begin position="288"/>
        <end position="302"/>
    </location>
</feature>
<keyword evidence="3" id="KW-1185">Reference proteome</keyword>
<organism evidence="2 3">
    <name type="scientific">Littorina saxatilis</name>
    <dbReference type="NCBI Taxonomy" id="31220"/>
    <lineage>
        <taxon>Eukaryota</taxon>
        <taxon>Metazoa</taxon>
        <taxon>Spiralia</taxon>
        <taxon>Lophotrochozoa</taxon>
        <taxon>Mollusca</taxon>
        <taxon>Gastropoda</taxon>
        <taxon>Caenogastropoda</taxon>
        <taxon>Littorinimorpha</taxon>
        <taxon>Littorinoidea</taxon>
        <taxon>Littorinidae</taxon>
        <taxon>Littorina</taxon>
    </lineage>
</organism>
<dbReference type="Proteomes" id="UP001374579">
    <property type="component" value="Unassembled WGS sequence"/>
</dbReference>
<sequence>MEMRTKYLKLDTKYTAHYSRGKRMVQVALEKQRNAMAEIQNNTVEAVASNSSPTEGNGKSAGEWTETQVFNDRNPSIKSTCNIPSTHSFITPSIEEGNNSRELSEDPLGSLDGDFANDPDFCPSTEDDTESEISQVFPLLQIPTQHISPVRTKRKGSSQGKHCQQSSVHRQSLPKYQEQEIQTNTAEGVVHSSSSSTEGNSTSAGERTETQVFNVATDDRNPCIKSTSNTPSTHSFITPSIGKEIQTNTAEGVVHSSSSSTEGNSKSAGERTETQVFNVATDDRNPCIKSTSNTPSTHSFITPSIGKGESLVLGHRGNQQVRNKKRDGE</sequence>
<proteinExistence type="predicted"/>
<feature type="compositionally biased region" description="Polar residues" evidence="1">
    <location>
        <begin position="87"/>
        <end position="97"/>
    </location>
</feature>
<dbReference type="AlphaFoldDB" id="A0AAN9GER5"/>